<evidence type="ECO:0000313" key="1">
    <source>
        <dbReference type="EMBL" id="MBU3064448.1"/>
    </source>
</evidence>
<sequence length="138" mass="14838">MTQPQGDATGPTKFGDQLSYWRNLKQQADEGTFSLDEGLAVDLKKHCETMLSELNNNLLHGANQLGYLTGFGTLPSSVALQAAFEAKATTAPDSLSAQYKKAIDIVTTMRDTYNIVITKLTASDHNSAAAISKQTGKL</sequence>
<reference evidence="1 2" key="1">
    <citation type="submission" date="2021-06" db="EMBL/GenBank/DDBJ databases">
        <title>Actinomycetes sequencing.</title>
        <authorList>
            <person name="Shan Q."/>
        </authorList>
    </citation>
    <scope>NUCLEOTIDE SEQUENCE [LARGE SCALE GENOMIC DNA]</scope>
    <source>
        <strain evidence="1 2">NEAU-G5</strain>
    </source>
</reference>
<keyword evidence="2" id="KW-1185">Reference proteome</keyword>
<organism evidence="1 2">
    <name type="scientific">Nocardia albiluteola</name>
    <dbReference type="NCBI Taxonomy" id="2842303"/>
    <lineage>
        <taxon>Bacteria</taxon>
        <taxon>Bacillati</taxon>
        <taxon>Actinomycetota</taxon>
        <taxon>Actinomycetes</taxon>
        <taxon>Mycobacteriales</taxon>
        <taxon>Nocardiaceae</taxon>
        <taxon>Nocardia</taxon>
    </lineage>
</organism>
<accession>A0ABS6B2T7</accession>
<dbReference type="Proteomes" id="UP000733379">
    <property type="component" value="Unassembled WGS sequence"/>
</dbReference>
<proteinExistence type="predicted"/>
<gene>
    <name evidence="1" type="ORF">KO481_23305</name>
</gene>
<protein>
    <submittedName>
        <fullName evidence="1">Uncharacterized protein</fullName>
    </submittedName>
</protein>
<dbReference type="EMBL" id="JAHKNI010000007">
    <property type="protein sequence ID" value="MBU3064448.1"/>
    <property type="molecule type" value="Genomic_DNA"/>
</dbReference>
<name>A0ABS6B2T7_9NOCA</name>
<dbReference type="RefSeq" id="WP_215919591.1">
    <property type="nucleotide sequence ID" value="NZ_JAHKNI010000007.1"/>
</dbReference>
<evidence type="ECO:0000313" key="2">
    <source>
        <dbReference type="Proteomes" id="UP000733379"/>
    </source>
</evidence>
<comment type="caution">
    <text evidence="1">The sequence shown here is derived from an EMBL/GenBank/DDBJ whole genome shotgun (WGS) entry which is preliminary data.</text>
</comment>